<sequence length="60" mass="6633">MRDERGRPLRYSDAGEGTIRIALPKGGSALITARGHRPDLTIAPVRPNEEAPRWGLPRTE</sequence>
<comment type="caution">
    <text evidence="2">The sequence shown here is derived from an EMBL/GenBank/DDBJ whole genome shotgun (WGS) entry which is preliminary data.</text>
</comment>
<evidence type="ECO:0000256" key="1">
    <source>
        <dbReference type="SAM" id="MobiDB-lite"/>
    </source>
</evidence>
<evidence type="ECO:0000313" key="3">
    <source>
        <dbReference type="Proteomes" id="UP001499984"/>
    </source>
</evidence>
<evidence type="ECO:0000313" key="2">
    <source>
        <dbReference type="EMBL" id="GAA4052727.1"/>
    </source>
</evidence>
<keyword evidence="3" id="KW-1185">Reference proteome</keyword>
<accession>A0ABP7UU27</accession>
<gene>
    <name evidence="2" type="ORF">GCM10022233_24670</name>
</gene>
<proteinExistence type="predicted"/>
<dbReference type="Proteomes" id="UP001499984">
    <property type="component" value="Unassembled WGS sequence"/>
</dbReference>
<name>A0ABP7UU27_9ACTN</name>
<feature type="region of interest" description="Disordered" evidence="1">
    <location>
        <begin position="41"/>
        <end position="60"/>
    </location>
</feature>
<protein>
    <submittedName>
        <fullName evidence="2">Uncharacterized protein</fullName>
    </submittedName>
</protein>
<dbReference type="EMBL" id="BAAAZY010000008">
    <property type="protein sequence ID" value="GAA4052727.1"/>
    <property type="molecule type" value="Genomic_DNA"/>
</dbReference>
<organism evidence="2 3">
    <name type="scientific">Streptomyces shaanxiensis</name>
    <dbReference type="NCBI Taxonomy" id="653357"/>
    <lineage>
        <taxon>Bacteria</taxon>
        <taxon>Bacillati</taxon>
        <taxon>Actinomycetota</taxon>
        <taxon>Actinomycetes</taxon>
        <taxon>Kitasatosporales</taxon>
        <taxon>Streptomycetaceae</taxon>
        <taxon>Streptomyces</taxon>
    </lineage>
</organism>
<reference evidence="3" key="1">
    <citation type="journal article" date="2019" name="Int. J. Syst. Evol. Microbiol.">
        <title>The Global Catalogue of Microorganisms (GCM) 10K type strain sequencing project: providing services to taxonomists for standard genome sequencing and annotation.</title>
        <authorList>
            <consortium name="The Broad Institute Genomics Platform"/>
            <consortium name="The Broad Institute Genome Sequencing Center for Infectious Disease"/>
            <person name="Wu L."/>
            <person name="Ma J."/>
        </authorList>
    </citation>
    <scope>NUCLEOTIDE SEQUENCE [LARGE SCALE GENOMIC DNA]</scope>
    <source>
        <strain evidence="3">JCM 16925</strain>
    </source>
</reference>